<keyword evidence="1" id="KW-1133">Transmembrane helix</keyword>
<evidence type="ECO:0000313" key="5">
    <source>
        <dbReference type="Proteomes" id="UP000192980"/>
    </source>
</evidence>
<proteinExistence type="predicted"/>
<dbReference type="PANTHER" id="PTHR30273">
    <property type="entry name" value="PERIPLASMIC SIGNAL SENSOR AND SIGMA FACTOR ACTIVATOR FECR-RELATED"/>
    <property type="match status" value="1"/>
</dbReference>
<dbReference type="Gene3D" id="2.60.120.1440">
    <property type="match status" value="1"/>
</dbReference>
<evidence type="ECO:0000256" key="1">
    <source>
        <dbReference type="SAM" id="Phobius"/>
    </source>
</evidence>
<feature type="transmembrane region" description="Helical" evidence="1">
    <location>
        <begin position="103"/>
        <end position="122"/>
    </location>
</feature>
<dbReference type="Pfam" id="PF04773">
    <property type="entry name" value="FecR"/>
    <property type="match status" value="1"/>
</dbReference>
<dbReference type="InterPro" id="IPR032508">
    <property type="entry name" value="FecR_C"/>
</dbReference>
<sequence length="409" mass="45560">MLGTFCLGFVVTIKGPNHLKSEVNLKELFSRYVAGKASADELSYLLDLFQQEEDSVLLRALILEELENEEQLSLTTHQHAILDRVSVVLHQNIHRRKALMRKLYIGWSAAAVLLMTGLWIGYKWMSSGPSILNSTEEVAIVPGADKATLVLEDGRVIVLDSNTNIEGKEKFVFADSGGMMTFSSACLPAPEKGQSRTVQTPKGGQFAILLADGSKVWLNAESSITFPTQFDQSKRSVEITGEVYFEVAKDQSKPFLVHTRQQTIQVLGTHFNVNAYRERKVVQTSLLEGSVAVLAGGKKVRLYPGQMSLWNQDGGGLNVETIPDMENLLAWKDGMFYFDNSNIKEIMLVLARWYNVEFVFEEGDYSNCVFDGMISKKESINQVLKILGASQQLSFEIMGNKIVVSQPQS</sequence>
<gene>
    <name evidence="4" type="ORF">SAMN05660862_3832</name>
</gene>
<name>A0A1X7LCY1_9SPHI</name>
<dbReference type="Gene3D" id="3.55.50.30">
    <property type="match status" value="1"/>
</dbReference>
<dbReference type="Proteomes" id="UP000192980">
    <property type="component" value="Unassembled WGS sequence"/>
</dbReference>
<keyword evidence="1" id="KW-0472">Membrane</keyword>
<dbReference type="EMBL" id="FXAU01000009">
    <property type="protein sequence ID" value="SMG51233.1"/>
    <property type="molecule type" value="Genomic_DNA"/>
</dbReference>
<keyword evidence="5" id="KW-1185">Reference proteome</keyword>
<evidence type="ECO:0000259" key="2">
    <source>
        <dbReference type="Pfam" id="PF04773"/>
    </source>
</evidence>
<dbReference type="STRING" id="561061.SAMN05660862_3832"/>
<dbReference type="PANTHER" id="PTHR30273:SF2">
    <property type="entry name" value="PROTEIN FECR"/>
    <property type="match status" value="1"/>
</dbReference>
<dbReference type="InterPro" id="IPR006860">
    <property type="entry name" value="FecR"/>
</dbReference>
<evidence type="ECO:0000259" key="3">
    <source>
        <dbReference type="Pfam" id="PF16344"/>
    </source>
</evidence>
<dbReference type="GO" id="GO:0016989">
    <property type="term" value="F:sigma factor antagonist activity"/>
    <property type="evidence" value="ECO:0007669"/>
    <property type="project" value="TreeGrafter"/>
</dbReference>
<feature type="domain" description="Protein FecR C-terminal" evidence="3">
    <location>
        <begin position="336"/>
        <end position="404"/>
    </location>
</feature>
<evidence type="ECO:0000313" key="4">
    <source>
        <dbReference type="EMBL" id="SMG51233.1"/>
    </source>
</evidence>
<dbReference type="AlphaFoldDB" id="A0A1X7LCY1"/>
<feature type="domain" description="FecR protein" evidence="2">
    <location>
        <begin position="197"/>
        <end position="291"/>
    </location>
</feature>
<dbReference type="FunFam" id="2.60.120.1440:FF:000001">
    <property type="entry name" value="Putative anti-sigma factor"/>
    <property type="match status" value="1"/>
</dbReference>
<protein>
    <submittedName>
        <fullName evidence="4">FecR family protein</fullName>
    </submittedName>
</protein>
<dbReference type="Pfam" id="PF16344">
    <property type="entry name" value="FecR_C"/>
    <property type="match status" value="1"/>
</dbReference>
<accession>A0A1X7LCY1</accession>
<dbReference type="InterPro" id="IPR012373">
    <property type="entry name" value="Ferrdict_sens_TM"/>
</dbReference>
<organism evidence="4 5">
    <name type="scientific">Sphingobacterium psychroaquaticum</name>
    <dbReference type="NCBI Taxonomy" id="561061"/>
    <lineage>
        <taxon>Bacteria</taxon>
        <taxon>Pseudomonadati</taxon>
        <taxon>Bacteroidota</taxon>
        <taxon>Sphingobacteriia</taxon>
        <taxon>Sphingobacteriales</taxon>
        <taxon>Sphingobacteriaceae</taxon>
        <taxon>Sphingobacterium</taxon>
    </lineage>
</organism>
<keyword evidence="1" id="KW-0812">Transmembrane</keyword>
<reference evidence="4 5" key="1">
    <citation type="submission" date="2017-04" db="EMBL/GenBank/DDBJ databases">
        <authorList>
            <person name="Afonso C.L."/>
            <person name="Miller P.J."/>
            <person name="Scott M.A."/>
            <person name="Spackman E."/>
            <person name="Goraichik I."/>
            <person name="Dimitrov K.M."/>
            <person name="Suarez D.L."/>
            <person name="Swayne D.E."/>
        </authorList>
    </citation>
    <scope>NUCLEOTIDE SEQUENCE [LARGE SCALE GENOMIC DNA]</scope>
    <source>
        <strain evidence="4 5">DSM 22418</strain>
    </source>
</reference>